<feature type="compositionally biased region" description="Low complexity" evidence="1">
    <location>
        <begin position="136"/>
        <end position="151"/>
    </location>
</feature>
<evidence type="ECO:0000313" key="3">
    <source>
        <dbReference type="Proteomes" id="UP000078559"/>
    </source>
</evidence>
<keyword evidence="3" id="KW-1185">Reference proteome</keyword>
<feature type="region of interest" description="Disordered" evidence="1">
    <location>
        <begin position="126"/>
        <end position="189"/>
    </location>
</feature>
<dbReference type="AlphaFoldDB" id="A0A194VQT9"/>
<evidence type="ECO:0000313" key="2">
    <source>
        <dbReference type="EMBL" id="KUI66551.1"/>
    </source>
</evidence>
<gene>
    <name evidence="2" type="ORF">VM1G_11441</name>
</gene>
<sequence length="445" mass="49521">MSARQLPPHLEQKVDTLKQSLETPLAATWTYKAPTGFDDALEESCREGARNVWLNAGFQAWYAWFKVGRTAQEALKELPEPDIWEIARSVCSIQPDDTVQTLFQHIFHGSNRSSKRRRLLQSKSYSYPNKRIPAPSTSSIHRQTSSISSNNENDESRADSLGQPDNQHNDFGQQLPVDTNEQQPSSSRQPLEVINIERSFPEPKYLPNVFPYQTCVSIVKTSRQAAVYTDSADLKLDIKSASIPHIARELFGAIIQVEHGRLYMTLDSGSSVTFNEITLSGANHMAAKKIFGEAYTAVSGGAHFKHELERGELLTRFIRLELQGDANKSSRLCIQGDAASIASVARATMSFKRTARWISGDGQKIYWNNSFIWVCKAGDNIAFKLIELCNGQATVSKGLIPSPGADQNSRPWCRSVEDFRHQNNLQGRSSGALPTFEQQSGIAGT</sequence>
<dbReference type="Proteomes" id="UP000078559">
    <property type="component" value="Chromosome 2"/>
</dbReference>
<proteinExistence type="predicted"/>
<feature type="compositionally biased region" description="Polar residues" evidence="1">
    <location>
        <begin position="436"/>
        <end position="445"/>
    </location>
</feature>
<evidence type="ECO:0000256" key="1">
    <source>
        <dbReference type="SAM" id="MobiDB-lite"/>
    </source>
</evidence>
<name>A0A194VQT9_CYTMA</name>
<organism evidence="2 3">
    <name type="scientific">Cytospora mali</name>
    <name type="common">Apple Valsa canker fungus</name>
    <name type="synonym">Valsa mali</name>
    <dbReference type="NCBI Taxonomy" id="578113"/>
    <lineage>
        <taxon>Eukaryota</taxon>
        <taxon>Fungi</taxon>
        <taxon>Dikarya</taxon>
        <taxon>Ascomycota</taxon>
        <taxon>Pezizomycotina</taxon>
        <taxon>Sordariomycetes</taxon>
        <taxon>Sordariomycetidae</taxon>
        <taxon>Diaporthales</taxon>
        <taxon>Cytosporaceae</taxon>
        <taxon>Cytospora</taxon>
    </lineage>
</organism>
<reference evidence="2" key="1">
    <citation type="submission" date="2014-12" db="EMBL/GenBank/DDBJ databases">
        <title>Genome Sequence of Valsa Canker Pathogens Uncovers a Specific Adaption of Colonization on Woody Bark.</title>
        <authorList>
            <person name="Yin Z."/>
            <person name="Liu H."/>
            <person name="Gao X."/>
            <person name="Li Z."/>
            <person name="Song N."/>
            <person name="Ke X."/>
            <person name="Dai Q."/>
            <person name="Wu Y."/>
            <person name="Sun Y."/>
            <person name="Xu J.-R."/>
            <person name="Kang Z.K."/>
            <person name="Wang L."/>
            <person name="Huang L."/>
        </authorList>
    </citation>
    <scope>NUCLEOTIDE SEQUENCE [LARGE SCALE GENOMIC DNA]</scope>
    <source>
        <strain evidence="2">03-8</strain>
    </source>
</reference>
<feature type="region of interest" description="Disordered" evidence="1">
    <location>
        <begin position="424"/>
        <end position="445"/>
    </location>
</feature>
<feature type="compositionally biased region" description="Polar residues" evidence="1">
    <location>
        <begin position="163"/>
        <end position="189"/>
    </location>
</feature>
<dbReference type="EMBL" id="CM003099">
    <property type="protein sequence ID" value="KUI66551.1"/>
    <property type="molecule type" value="Genomic_DNA"/>
</dbReference>
<accession>A0A194VQT9</accession>
<protein>
    <submittedName>
        <fullName evidence="2">Uncharacterized protein</fullName>
    </submittedName>
</protein>